<dbReference type="Pfam" id="PF13472">
    <property type="entry name" value="Lipase_GDSL_2"/>
    <property type="match status" value="1"/>
</dbReference>
<evidence type="ECO:0000313" key="3">
    <source>
        <dbReference type="EMBL" id="RMA76812.1"/>
    </source>
</evidence>
<accession>A0A3M0ACE0</accession>
<feature type="domain" description="SGNH hydrolase-type esterase" evidence="2">
    <location>
        <begin position="58"/>
        <end position="239"/>
    </location>
</feature>
<dbReference type="Proteomes" id="UP000280368">
    <property type="component" value="Unassembled WGS sequence"/>
</dbReference>
<dbReference type="InterPro" id="IPR036514">
    <property type="entry name" value="SGNH_hydro_sf"/>
</dbReference>
<dbReference type="GO" id="GO:0016788">
    <property type="term" value="F:hydrolase activity, acting on ester bonds"/>
    <property type="evidence" value="ECO:0007669"/>
    <property type="project" value="UniProtKB-ARBA"/>
</dbReference>
<dbReference type="SUPFAM" id="SSF52266">
    <property type="entry name" value="SGNH hydrolase"/>
    <property type="match status" value="1"/>
</dbReference>
<dbReference type="Gene3D" id="3.40.50.1110">
    <property type="entry name" value="SGNH hydrolase"/>
    <property type="match status" value="1"/>
</dbReference>
<feature type="chain" id="PRO_5017997427" evidence="1">
    <location>
        <begin position="22"/>
        <end position="254"/>
    </location>
</feature>
<dbReference type="RefSeq" id="WP_121924535.1">
    <property type="nucleotide sequence ID" value="NZ_CBCSGA010000006.1"/>
</dbReference>
<dbReference type="AlphaFoldDB" id="A0A3M0ACE0"/>
<sequence>MKNIIQVVTFLLITLSITSCSVENSIIDTKPNANNSNQTIVTAIPAVKTREQTINYLALGDSYTFGESVCEKCTFPFQLKTALQNTNLKNNFSSKVIAQTGWTTTNLLDAINNQNLNPTYDLVTLLIGVNNQFQRQSFSLYQVEFPALVSKSIALAKGDKSNLIVISIPDYAYTPSSQALGNMVSISSEIDNYNRFARNYCQDNGILFIDITEITRGGIIDKDLVAIDGLHPSEKAYRLFVERIAPIAANVLNK</sequence>
<dbReference type="CDD" id="cd01832">
    <property type="entry name" value="SGNH_hydrolase_like_1"/>
    <property type="match status" value="1"/>
</dbReference>
<evidence type="ECO:0000313" key="4">
    <source>
        <dbReference type="Proteomes" id="UP000280368"/>
    </source>
</evidence>
<keyword evidence="1" id="KW-0732">Signal</keyword>
<dbReference type="InterPro" id="IPR013830">
    <property type="entry name" value="SGNH_hydro"/>
</dbReference>
<evidence type="ECO:0000259" key="2">
    <source>
        <dbReference type="Pfam" id="PF13472"/>
    </source>
</evidence>
<evidence type="ECO:0000256" key="1">
    <source>
        <dbReference type="SAM" id="SignalP"/>
    </source>
</evidence>
<reference evidence="3 4" key="1">
    <citation type="submission" date="2018-10" db="EMBL/GenBank/DDBJ databases">
        <title>Genomic Encyclopedia of Archaeal and Bacterial Type Strains, Phase II (KMG-II): from individual species to whole genera.</title>
        <authorList>
            <person name="Goeker M."/>
        </authorList>
    </citation>
    <scope>NUCLEOTIDE SEQUENCE [LARGE SCALE GENOMIC DNA]</scope>
    <source>
        <strain evidence="3 4">DSM 19727</strain>
    </source>
</reference>
<organism evidence="3 4">
    <name type="scientific">Flavobacterium weaverense</name>
    <dbReference type="NCBI Taxonomy" id="271156"/>
    <lineage>
        <taxon>Bacteria</taxon>
        <taxon>Pseudomonadati</taxon>
        <taxon>Bacteroidota</taxon>
        <taxon>Flavobacteriia</taxon>
        <taxon>Flavobacteriales</taxon>
        <taxon>Flavobacteriaceae</taxon>
        <taxon>Flavobacterium</taxon>
    </lineage>
</organism>
<protein>
    <submittedName>
        <fullName evidence="3">Lysophospholipase L1-like esterase</fullName>
    </submittedName>
</protein>
<gene>
    <name evidence="3" type="ORF">BC961_0785</name>
</gene>
<feature type="signal peptide" evidence="1">
    <location>
        <begin position="1"/>
        <end position="21"/>
    </location>
</feature>
<dbReference type="PROSITE" id="PS51257">
    <property type="entry name" value="PROKAR_LIPOPROTEIN"/>
    <property type="match status" value="1"/>
</dbReference>
<proteinExistence type="predicted"/>
<name>A0A3M0ACE0_9FLAO</name>
<comment type="caution">
    <text evidence="3">The sequence shown here is derived from an EMBL/GenBank/DDBJ whole genome shotgun (WGS) entry which is preliminary data.</text>
</comment>
<dbReference type="EMBL" id="REFH01000008">
    <property type="protein sequence ID" value="RMA76812.1"/>
    <property type="molecule type" value="Genomic_DNA"/>
</dbReference>
<keyword evidence="4" id="KW-1185">Reference proteome</keyword>
<dbReference type="OrthoDB" id="158267at2"/>